<dbReference type="InterPro" id="IPR036410">
    <property type="entry name" value="HSP_DnaJ_Cys-rich_dom_sf"/>
</dbReference>
<dbReference type="Gene3D" id="2.10.230.10">
    <property type="entry name" value="Heat shock protein DnaJ, cysteine-rich domain"/>
    <property type="match status" value="1"/>
</dbReference>
<dbReference type="Gene3D" id="1.25.40.10">
    <property type="entry name" value="Tetratricopeptide repeat domain"/>
    <property type="match status" value="2"/>
</dbReference>
<keyword evidence="4" id="KW-1185">Reference proteome</keyword>
<protein>
    <submittedName>
        <fullName evidence="3">Lipopolysaccharide biosynthesis regulator YciM, contains six TPR domains and a predicted metal-binding C-terminal domain</fullName>
    </submittedName>
</protein>
<dbReference type="InterPro" id="IPR041166">
    <property type="entry name" value="Rubredoxin_2"/>
</dbReference>
<evidence type="ECO:0000313" key="3">
    <source>
        <dbReference type="EMBL" id="SDK04881.1"/>
    </source>
</evidence>
<keyword evidence="1" id="KW-0479">Metal-binding</keyword>
<dbReference type="SUPFAM" id="SSF57938">
    <property type="entry name" value="DnaJ/Hsp40 cysteine-rich domain"/>
    <property type="match status" value="1"/>
</dbReference>
<evidence type="ECO:0000256" key="1">
    <source>
        <dbReference type="ARBA" id="ARBA00022723"/>
    </source>
</evidence>
<dbReference type="Pfam" id="PF18073">
    <property type="entry name" value="Zn_ribbon_LapB"/>
    <property type="match status" value="1"/>
</dbReference>
<gene>
    <name evidence="3" type="ORF">SAMN05216186_10473</name>
</gene>
<dbReference type="Pfam" id="PF13432">
    <property type="entry name" value="TPR_16"/>
    <property type="match status" value="2"/>
</dbReference>
<dbReference type="Proteomes" id="UP000198706">
    <property type="component" value="Unassembled WGS sequence"/>
</dbReference>
<dbReference type="Pfam" id="PF13176">
    <property type="entry name" value="TPR_7"/>
    <property type="match status" value="1"/>
</dbReference>
<dbReference type="RefSeq" id="WP_084334317.1">
    <property type="nucleotide sequence ID" value="NZ_FNFD01000004.1"/>
</dbReference>
<accession>A0A1G8YQ43</accession>
<proteinExistence type="predicted"/>
<dbReference type="InterPro" id="IPR011990">
    <property type="entry name" value="TPR-like_helical_dom_sf"/>
</dbReference>
<name>A0A1G8YQ43_9PSED</name>
<dbReference type="EMBL" id="FNFD01000004">
    <property type="protein sequence ID" value="SDK04881.1"/>
    <property type="molecule type" value="Genomic_DNA"/>
</dbReference>
<dbReference type="GO" id="GO:0046872">
    <property type="term" value="F:metal ion binding"/>
    <property type="evidence" value="ECO:0007669"/>
    <property type="project" value="UniProtKB-KW"/>
</dbReference>
<evidence type="ECO:0000313" key="4">
    <source>
        <dbReference type="Proteomes" id="UP000198706"/>
    </source>
</evidence>
<organism evidence="3 4">
    <name type="scientific">Pseudomonas indica</name>
    <dbReference type="NCBI Taxonomy" id="137658"/>
    <lineage>
        <taxon>Bacteria</taxon>
        <taxon>Pseudomonadati</taxon>
        <taxon>Pseudomonadota</taxon>
        <taxon>Gammaproteobacteria</taxon>
        <taxon>Pseudomonadales</taxon>
        <taxon>Pseudomonadaceae</taxon>
        <taxon>Pseudomonas</taxon>
    </lineage>
</organism>
<feature type="domain" description="LapB rubredoxin metal binding" evidence="2">
    <location>
        <begin position="353"/>
        <end position="380"/>
    </location>
</feature>
<dbReference type="SUPFAM" id="SSF48452">
    <property type="entry name" value="TPR-like"/>
    <property type="match status" value="1"/>
</dbReference>
<dbReference type="AlphaFoldDB" id="A0A1G8YQ43"/>
<reference evidence="3 4" key="1">
    <citation type="submission" date="2016-10" db="EMBL/GenBank/DDBJ databases">
        <authorList>
            <person name="de Groot N.N."/>
        </authorList>
    </citation>
    <scope>NUCLEOTIDE SEQUENCE [LARGE SCALE GENOMIC DNA]</scope>
    <source>
        <strain evidence="3 4">JCM 21544</strain>
    </source>
</reference>
<sequence>MIDSLFWLILFFLALAIGWGLGRSGISWSARSHGSVKPIPSYPYVPLLDEQSDEALQRFIRALEINDSTLDAHLAVGRLLRKRGEVDKAIQLHEGMLANRQLTNAQSFQVHLELGRDFLAAGVLSRAETLFLELAEEKAVRLAALKGLLRIYEQEHEWSKAVEVCERLIAEDSYYRSVLAHYFCELAEQDTRHGRPKDALGYLEQALQADSSCLRAFLLQAKLFSRAERHADAFSALIQACRLQPALVGSVGNDVLEAAGRSGADLEGALRAVIGEGRGLPVTAAVLVLARQIAQRSTSEALRFVQEHLRAYPSLLALKGWVELCQICGDSGKVAMEDIEGALDKLLLVDFRYRCERCGFAGKLLHWQCPACHGWGVVKPLY</sequence>
<dbReference type="InterPro" id="IPR019734">
    <property type="entry name" value="TPR_rpt"/>
</dbReference>
<evidence type="ECO:0000259" key="2">
    <source>
        <dbReference type="Pfam" id="PF18073"/>
    </source>
</evidence>
<dbReference type="STRING" id="137658.SAMN05216186_10473"/>